<evidence type="ECO:0000256" key="1">
    <source>
        <dbReference type="SAM" id="MobiDB-lite"/>
    </source>
</evidence>
<gene>
    <name evidence="4" type="ORF">E1269_01630</name>
</gene>
<dbReference type="InterPro" id="IPR054363">
    <property type="entry name" value="GH95_cat"/>
</dbReference>
<feature type="domain" description="Glycosyl hydrolase family 95 catalytic" evidence="3">
    <location>
        <begin position="425"/>
        <end position="543"/>
    </location>
</feature>
<feature type="region of interest" description="Disordered" evidence="1">
    <location>
        <begin position="1089"/>
        <end position="1111"/>
    </location>
</feature>
<dbReference type="Pfam" id="PF22124">
    <property type="entry name" value="Glyco_hydro_95_cat"/>
    <property type="match status" value="1"/>
</dbReference>
<name>A0A4R5DV29_9ACTN</name>
<dbReference type="EMBL" id="SMKZ01000001">
    <property type="protein sequence ID" value="TDE16011.1"/>
    <property type="molecule type" value="Genomic_DNA"/>
</dbReference>
<feature type="signal peptide" evidence="2">
    <location>
        <begin position="1"/>
        <end position="23"/>
    </location>
</feature>
<dbReference type="PANTHER" id="PTHR31084:SF0">
    <property type="entry name" value="ALPHA-L-FUCOSIDASE 2"/>
    <property type="match status" value="1"/>
</dbReference>
<sequence length="1111" mass="120387">MHRRLLRTALTAALVAGMSLLVAPVPVSSMGAAAEKSEGDSTAWRDGALQVDTEGLISRSDLILEQAPWRDYESMPLGNGHLGAAVWAEHGFTAQLNRNDTFPELKSAGQLVIPGLFDLSAADDYAGRLDMYDAQLRQSGAGLTALSYVRAEADQLVVEVTGADPDQPQTVELRLWEDRAPATYAEGGVAALAETFTDEQSGITTGAVAAVTAVARDVVAEVVDEQTVRLTFRPAADGSFRVVTGVPAYTGGDVAAAAADALAGAEADVEATHLAWWSDFWATAAPMRIGSDDGVGEYMENLRVQQLYTTAATQRADVPTGQAGAANMLYPFEDQMISPAFWFHFNLRQQVFANFGAGTAEFNDAYLSLYNDRLPQMLDWTRQVWPDTEGVCVPELLRFDGTGGACDGEVGPAFLNRVISTGPEVAHNIWKQYLYTGDEAVLDEGYPLMREVVRFYLSLLEEGDDGRVHLHNVNSLETQWDTTDPTPDVAAMKVLFPIVAELAADRGDDELADELLATIPKLPEFTTTTRNGVEVMAWSATDEPAKNTQNVDLEPLMPWNLFGIDSQLMRDTFEQRVFPLTREWDESPSWAARLGLPDDMERLLVEGTVDLQKFPNGFTGHGKNDDPASIHNYYSSWSAVVAGALQEALVQAHEGVVRIAPSWVDDWDVDGSVVIPGGHVVSTQVRDGAPNHVGIQAGSDETLRIANPWPGERIRVVDGADPDHSVVRPTNADEIELAVEDGASYLVERVGDPLRSFRFDEVGGEPAAEARHLGGQTLGVESSTPEIRSDVVDVVAPSYLDRLVRAEDGVDHLLESSNALPDLPDALEGTAMVRGAPDDAENAEPADYLTLDLSQPADVYVALDQRGDGTWWPDWLEEQGFTRTDMTIDTHDFLQRVGLEPDGRMRVSGSGVTLIDGENDWSDQVLEVTLQQVQVGTGVMFRAPDSRNGYVWQIGGDLGSDGGLGQLQMYTMIDGRLTRIGQVNPIEPGAGNEYDLRVEATGDRIRTFINGELVDDRRDSTFASGAAGIRQAGSEVGEFDQFTVSAPDGSVLFDDDFSGDLSAWNIPADRQNVPLVVWTKQLPAGRVSLGPNSGIDGEGEAPYVTFIDETP</sequence>
<organism evidence="4 5">
    <name type="scientific">Jiangella asiatica</name>
    <dbReference type="NCBI Taxonomy" id="2530372"/>
    <lineage>
        <taxon>Bacteria</taxon>
        <taxon>Bacillati</taxon>
        <taxon>Actinomycetota</taxon>
        <taxon>Actinomycetes</taxon>
        <taxon>Jiangellales</taxon>
        <taxon>Jiangellaceae</taxon>
        <taxon>Jiangella</taxon>
    </lineage>
</organism>
<evidence type="ECO:0000256" key="2">
    <source>
        <dbReference type="SAM" id="SignalP"/>
    </source>
</evidence>
<reference evidence="4 5" key="1">
    <citation type="submission" date="2019-03" db="EMBL/GenBank/DDBJ databases">
        <title>Draft genome sequences of novel Actinobacteria.</title>
        <authorList>
            <person name="Sahin N."/>
            <person name="Ay H."/>
            <person name="Saygin H."/>
        </authorList>
    </citation>
    <scope>NUCLEOTIDE SEQUENCE [LARGE SCALE GENOMIC DNA]</scope>
    <source>
        <strain evidence="4 5">5K138</strain>
    </source>
</reference>
<evidence type="ECO:0000313" key="4">
    <source>
        <dbReference type="EMBL" id="TDE16011.1"/>
    </source>
</evidence>
<dbReference type="Gene3D" id="2.60.40.1180">
    <property type="entry name" value="Golgi alpha-mannosidase II"/>
    <property type="match status" value="1"/>
</dbReference>
<evidence type="ECO:0000259" key="3">
    <source>
        <dbReference type="Pfam" id="PF22124"/>
    </source>
</evidence>
<dbReference type="RefSeq" id="WP_131890280.1">
    <property type="nucleotide sequence ID" value="NZ_SMKZ01000001.1"/>
</dbReference>
<dbReference type="GO" id="GO:0004560">
    <property type="term" value="F:alpha-L-fucosidase activity"/>
    <property type="evidence" value="ECO:0007669"/>
    <property type="project" value="TreeGrafter"/>
</dbReference>
<dbReference type="GO" id="GO:0005975">
    <property type="term" value="P:carbohydrate metabolic process"/>
    <property type="evidence" value="ECO:0007669"/>
    <property type="project" value="InterPro"/>
</dbReference>
<dbReference type="InterPro" id="IPR013780">
    <property type="entry name" value="Glyco_hydro_b"/>
</dbReference>
<dbReference type="OrthoDB" id="9816459at2"/>
<dbReference type="InterPro" id="IPR008928">
    <property type="entry name" value="6-hairpin_glycosidase_sf"/>
</dbReference>
<feature type="chain" id="PRO_5038600564" description="Glycosyl hydrolase family 95 catalytic domain-containing protein" evidence="2">
    <location>
        <begin position="24"/>
        <end position="1111"/>
    </location>
</feature>
<dbReference type="AlphaFoldDB" id="A0A4R5DV29"/>
<dbReference type="Gene3D" id="1.50.10.10">
    <property type="match status" value="1"/>
</dbReference>
<proteinExistence type="predicted"/>
<comment type="caution">
    <text evidence="4">The sequence shown here is derived from an EMBL/GenBank/DDBJ whole genome shotgun (WGS) entry which is preliminary data.</text>
</comment>
<dbReference type="SUPFAM" id="SSF48208">
    <property type="entry name" value="Six-hairpin glycosidases"/>
    <property type="match status" value="1"/>
</dbReference>
<protein>
    <recommendedName>
        <fullName evidence="3">Glycosyl hydrolase family 95 catalytic domain-containing protein</fullName>
    </recommendedName>
</protein>
<accession>A0A4R5DV29</accession>
<dbReference type="Gene3D" id="2.60.120.560">
    <property type="entry name" value="Exo-inulinase, domain 1"/>
    <property type="match status" value="1"/>
</dbReference>
<keyword evidence="5" id="KW-1185">Reference proteome</keyword>
<evidence type="ECO:0000313" key="5">
    <source>
        <dbReference type="Proteomes" id="UP000294739"/>
    </source>
</evidence>
<keyword evidence="2" id="KW-0732">Signal</keyword>
<dbReference type="InterPro" id="IPR012341">
    <property type="entry name" value="6hp_glycosidase-like_sf"/>
</dbReference>
<dbReference type="Proteomes" id="UP000294739">
    <property type="component" value="Unassembled WGS sequence"/>
</dbReference>
<dbReference type="PANTHER" id="PTHR31084">
    <property type="entry name" value="ALPHA-L-FUCOSIDASE 2"/>
    <property type="match status" value="1"/>
</dbReference>
<dbReference type="InParanoid" id="A0A4R5DV29"/>